<gene>
    <name evidence="1" type="ORF">I4F81_006851</name>
</gene>
<protein>
    <submittedName>
        <fullName evidence="1">Uncharacterized protein</fullName>
    </submittedName>
</protein>
<sequence>MSVVVLEAHSLLGGAAHAFTRPGGYTFDSGPSLFSGLAPAVPGSAPSVNPLRNVLDAVGVSLPVMTYNTWGLATPDGRYTVSMGDAAAGGEVPFGALVREVAGPAAEAELRALIADLAPIGRMGAAMPAAAFLAGDVVGSALTAGKYFTSPAVVGGLPAAVRGDILAPFTKVMDRHITHPFTRAYLDLLCFLLAGVAADGTLTAQMAYIFHEWTTCTVPGGALDYPLGGSGALIDALVGAIRGAGGVVAPRAPVAAITIDPTSGAATGVELADGTRIAARRAVVSNATSWDTARLLPPAAREASRAAAAAAGALDGVAGRLRPTPSFVHLHLGVDCQGMDPATLDALPLNATTIRSWELPTTGEQNAAALSFATVADPSMAPPGHHVVHAYAPATEPYSLYEGMDRRSPEYKALKAARVEYLYEAVERFLPGIRAEGRIRVALEGSPLTHERYLRRHRGTYGPEVMAGTGDAFTGGSTGVAGLWAVGDSCFPGIGVPAVAASALLTVGGVVGRKGVQRMLQDLKL</sequence>
<comment type="caution">
    <text evidence="1">The sequence shown here is derived from an EMBL/GenBank/DDBJ whole genome shotgun (WGS) entry which is preliminary data.</text>
</comment>
<organism evidence="1 2">
    <name type="scientific">Pyropia yezoensis</name>
    <name type="common">Susabi-nori</name>
    <name type="synonym">Porphyra yezoensis</name>
    <dbReference type="NCBI Taxonomy" id="2788"/>
    <lineage>
        <taxon>Eukaryota</taxon>
        <taxon>Rhodophyta</taxon>
        <taxon>Bangiophyceae</taxon>
        <taxon>Bangiales</taxon>
        <taxon>Bangiaceae</taxon>
        <taxon>Pyropia</taxon>
    </lineage>
</organism>
<evidence type="ECO:0000313" key="2">
    <source>
        <dbReference type="Proteomes" id="UP000798662"/>
    </source>
</evidence>
<dbReference type="EMBL" id="CM020619">
    <property type="protein sequence ID" value="KAK1864303.1"/>
    <property type="molecule type" value="Genomic_DNA"/>
</dbReference>
<proteinExistence type="predicted"/>
<accession>A0ACC3C3E7</accession>
<evidence type="ECO:0000313" key="1">
    <source>
        <dbReference type="EMBL" id="KAK1864303.1"/>
    </source>
</evidence>
<keyword evidence="2" id="KW-1185">Reference proteome</keyword>
<name>A0ACC3C3E7_PYRYE</name>
<dbReference type="Proteomes" id="UP000798662">
    <property type="component" value="Chromosome 2"/>
</dbReference>
<reference evidence="1" key="1">
    <citation type="submission" date="2019-11" db="EMBL/GenBank/DDBJ databases">
        <title>Nori genome reveals adaptations in red seaweeds to the harsh intertidal environment.</title>
        <authorList>
            <person name="Wang D."/>
            <person name="Mao Y."/>
        </authorList>
    </citation>
    <scope>NUCLEOTIDE SEQUENCE</scope>
    <source>
        <tissue evidence="1">Gametophyte</tissue>
    </source>
</reference>